<accession>A0A5B9NCP4</accession>
<sequence>MSDENSILGYRADGSPIENRQPGFFYTAALIICHHCNGTISGSGGPAHGSTCASCWDKGYRYHGNE</sequence>
<organism evidence="1 2">
    <name type="scientific">Stenotrophomonas phage Pokken</name>
    <dbReference type="NCBI Taxonomy" id="2596674"/>
    <lineage>
        <taxon>Viruses</taxon>
        <taxon>Duplodnaviria</taxon>
        <taxon>Heunggongvirae</taxon>
        <taxon>Uroviricota</taxon>
        <taxon>Caudoviricetes</taxon>
        <taxon>Schitoviridae</taxon>
        <taxon>Pokkenvirus</taxon>
        <taxon>Pokkenvirus pokken</taxon>
    </lineage>
</organism>
<dbReference type="Proteomes" id="UP000324257">
    <property type="component" value="Segment"/>
</dbReference>
<keyword evidence="2" id="KW-1185">Reference proteome</keyword>
<dbReference type="EMBL" id="MN062186">
    <property type="protein sequence ID" value="QEG09251.1"/>
    <property type="molecule type" value="Genomic_DNA"/>
</dbReference>
<name>A0A5B9NCP4_9CAUD</name>
<proteinExistence type="predicted"/>
<evidence type="ECO:0000313" key="1">
    <source>
        <dbReference type="EMBL" id="QEG09251.1"/>
    </source>
</evidence>
<protein>
    <submittedName>
        <fullName evidence="1">Uncharacterized protein</fullName>
    </submittedName>
</protein>
<reference evidence="2" key="1">
    <citation type="submission" date="2019-06" db="EMBL/GenBank/DDBJ databases">
        <title>The complete genome of Stenotrophomonas phage Pokken.</title>
        <authorList>
            <person name="Hayden A."/>
            <person name="Martinez N."/>
            <person name="Moreland R."/>
            <person name="Liu M."/>
            <person name="Gonzalez C.F."/>
            <person name="Ramsey J."/>
        </authorList>
    </citation>
    <scope>NUCLEOTIDE SEQUENCE [LARGE SCALE GENOMIC DNA]</scope>
</reference>
<evidence type="ECO:0000313" key="2">
    <source>
        <dbReference type="Proteomes" id="UP000324257"/>
    </source>
</evidence>
<gene>
    <name evidence="1" type="ORF">CPT_Pokken_028</name>
</gene>